<feature type="compositionally biased region" description="Low complexity" evidence="1">
    <location>
        <begin position="41"/>
        <end position="84"/>
    </location>
</feature>
<evidence type="ECO:0000256" key="1">
    <source>
        <dbReference type="SAM" id="MobiDB-lite"/>
    </source>
</evidence>
<organism evidence="3 4">
    <name type="scientific">Chlamydomonas incerta</name>
    <dbReference type="NCBI Taxonomy" id="51695"/>
    <lineage>
        <taxon>Eukaryota</taxon>
        <taxon>Viridiplantae</taxon>
        <taxon>Chlorophyta</taxon>
        <taxon>core chlorophytes</taxon>
        <taxon>Chlorophyceae</taxon>
        <taxon>CS clade</taxon>
        <taxon>Chlamydomonadales</taxon>
        <taxon>Chlamydomonadaceae</taxon>
        <taxon>Chlamydomonas</taxon>
    </lineage>
</organism>
<dbReference type="Proteomes" id="UP000650467">
    <property type="component" value="Unassembled WGS sequence"/>
</dbReference>
<protein>
    <submittedName>
        <fullName evidence="3">Uncharacterized protein</fullName>
    </submittedName>
</protein>
<keyword evidence="2" id="KW-0812">Transmembrane</keyword>
<proteinExistence type="predicted"/>
<dbReference type="EMBL" id="JAEHOC010000014">
    <property type="protein sequence ID" value="KAG2435959.1"/>
    <property type="molecule type" value="Genomic_DNA"/>
</dbReference>
<evidence type="ECO:0000313" key="3">
    <source>
        <dbReference type="EMBL" id="KAG2435959.1"/>
    </source>
</evidence>
<keyword evidence="2" id="KW-1133">Transmembrane helix</keyword>
<keyword evidence="2" id="KW-0472">Membrane</keyword>
<dbReference type="AlphaFoldDB" id="A0A835W3Q0"/>
<name>A0A835W3Q0_CHLIN</name>
<dbReference type="OrthoDB" id="548897at2759"/>
<comment type="caution">
    <text evidence="3">The sequence shown here is derived from an EMBL/GenBank/DDBJ whole genome shotgun (WGS) entry which is preliminary data.</text>
</comment>
<feature type="transmembrane region" description="Helical" evidence="2">
    <location>
        <begin position="125"/>
        <end position="147"/>
    </location>
</feature>
<sequence>MQRGRLFGGRAAVAGADDGYVDAAAGTSSDEHEADLILRDAAAAAPSGAKPSMAAEDPQPAAAARPVADAPTPGPPASLAGPALKRVQKDRTGTRALEQWLSREEDARRQLVQELHRMRTFVWRWTALCATLAGSGALLASVAWLAATVAHLNAQVQALQAELQSVRTAQAQTTAQLASTSQQLMTYQYEEFDRRGARHHDGCIIC</sequence>
<evidence type="ECO:0000256" key="2">
    <source>
        <dbReference type="SAM" id="Phobius"/>
    </source>
</evidence>
<gene>
    <name evidence="3" type="ORF">HXX76_007153</name>
</gene>
<evidence type="ECO:0000313" key="4">
    <source>
        <dbReference type="Proteomes" id="UP000650467"/>
    </source>
</evidence>
<reference evidence="3" key="1">
    <citation type="journal article" date="2020" name="bioRxiv">
        <title>Comparative genomics of Chlamydomonas.</title>
        <authorList>
            <person name="Craig R.J."/>
            <person name="Hasan A.R."/>
            <person name="Ness R.W."/>
            <person name="Keightley P.D."/>
        </authorList>
    </citation>
    <scope>NUCLEOTIDE SEQUENCE</scope>
    <source>
        <strain evidence="3">SAG 7.73</strain>
    </source>
</reference>
<accession>A0A835W3Q0</accession>
<keyword evidence="4" id="KW-1185">Reference proteome</keyword>
<feature type="region of interest" description="Disordered" evidence="1">
    <location>
        <begin position="40"/>
        <end position="91"/>
    </location>
</feature>